<dbReference type="RefSeq" id="XP_027194587.1">
    <property type="nucleotide sequence ID" value="XM_027338786.1"/>
</dbReference>
<keyword evidence="1" id="KW-0472">Membrane</keyword>
<name>A0A6P6XMD2_DERPT</name>
<evidence type="ECO:0000313" key="3">
    <source>
        <dbReference type="RefSeq" id="XP_027194587.1"/>
    </source>
</evidence>
<dbReference type="KEGG" id="dpte:113789272"/>
<evidence type="ECO:0000256" key="1">
    <source>
        <dbReference type="SAM" id="Phobius"/>
    </source>
</evidence>
<dbReference type="Proteomes" id="UP000515146">
    <property type="component" value="Unplaced"/>
</dbReference>
<feature type="transmembrane region" description="Helical" evidence="1">
    <location>
        <begin position="36"/>
        <end position="59"/>
    </location>
</feature>
<evidence type="ECO:0000313" key="2">
    <source>
        <dbReference type="Proteomes" id="UP000515146"/>
    </source>
</evidence>
<protein>
    <submittedName>
        <fullName evidence="3">Uncharacterized protein LOC113789272</fullName>
    </submittedName>
</protein>
<dbReference type="InParanoid" id="A0A6P6XMD2"/>
<keyword evidence="1" id="KW-1133">Transmembrane helix</keyword>
<gene>
    <name evidence="3" type="primary">LOC113789272</name>
</gene>
<keyword evidence="1" id="KW-0812">Transmembrane</keyword>
<feature type="transmembrane region" description="Helical" evidence="1">
    <location>
        <begin position="136"/>
        <end position="155"/>
    </location>
</feature>
<accession>A0A6P6XMD2</accession>
<feature type="transmembrane region" description="Helical" evidence="1">
    <location>
        <begin position="9"/>
        <end position="30"/>
    </location>
</feature>
<dbReference type="AlphaFoldDB" id="A0A6P6XMD2"/>
<sequence length="157" mass="19016">MNHLLSNGLLIQILSIGTNMIIKFCAFVLFQKQWRIAFIEAPHICLCYFYLSKISLYNLRIIKRIQMIRRLMLKSYWKYCNENRCNSTIGYRIDNDERQSDQIVVKRFDPIRFFELTNIYKNDFIVRVFRIWNMDFHFILSITAFVINYVVFIVSTN</sequence>
<organism evidence="2 3">
    <name type="scientific">Dermatophagoides pteronyssinus</name>
    <name type="common">European house dust mite</name>
    <dbReference type="NCBI Taxonomy" id="6956"/>
    <lineage>
        <taxon>Eukaryota</taxon>
        <taxon>Metazoa</taxon>
        <taxon>Ecdysozoa</taxon>
        <taxon>Arthropoda</taxon>
        <taxon>Chelicerata</taxon>
        <taxon>Arachnida</taxon>
        <taxon>Acari</taxon>
        <taxon>Acariformes</taxon>
        <taxon>Sarcoptiformes</taxon>
        <taxon>Astigmata</taxon>
        <taxon>Psoroptidia</taxon>
        <taxon>Analgoidea</taxon>
        <taxon>Pyroglyphidae</taxon>
        <taxon>Dermatophagoidinae</taxon>
        <taxon>Dermatophagoides</taxon>
    </lineage>
</organism>
<proteinExistence type="predicted"/>
<reference evidence="3" key="1">
    <citation type="submission" date="2025-08" db="UniProtKB">
        <authorList>
            <consortium name="RefSeq"/>
        </authorList>
    </citation>
    <scope>IDENTIFICATION</scope>
    <source>
        <strain evidence="3">Airmid</strain>
    </source>
</reference>
<keyword evidence="2" id="KW-1185">Reference proteome</keyword>